<keyword evidence="5" id="KW-0972">Capsule biogenesis/degradation</keyword>
<evidence type="ECO:0000259" key="10">
    <source>
        <dbReference type="Pfam" id="PF02706"/>
    </source>
</evidence>
<evidence type="ECO:0000313" key="13">
    <source>
        <dbReference type="Proteomes" id="UP000254707"/>
    </source>
</evidence>
<name>A0A380HQU1_STASA</name>
<feature type="domain" description="Tyrosine-protein kinase G-rich" evidence="11">
    <location>
        <begin position="147"/>
        <end position="194"/>
    </location>
</feature>
<dbReference type="GO" id="GO:0004713">
    <property type="term" value="F:protein tyrosine kinase activity"/>
    <property type="evidence" value="ECO:0007669"/>
    <property type="project" value="TreeGrafter"/>
</dbReference>
<dbReference type="PANTHER" id="PTHR32309">
    <property type="entry name" value="TYROSINE-PROTEIN KINASE"/>
    <property type="match status" value="1"/>
</dbReference>
<evidence type="ECO:0000313" key="12">
    <source>
        <dbReference type="EMBL" id="SUM84464.1"/>
    </source>
</evidence>
<evidence type="ECO:0000256" key="3">
    <source>
        <dbReference type="ARBA" id="ARBA00022475"/>
    </source>
</evidence>
<organism evidence="12 13">
    <name type="scientific">Staphylococcus saprophyticus</name>
    <dbReference type="NCBI Taxonomy" id="29385"/>
    <lineage>
        <taxon>Bacteria</taxon>
        <taxon>Bacillati</taxon>
        <taxon>Bacillota</taxon>
        <taxon>Bacilli</taxon>
        <taxon>Bacillales</taxon>
        <taxon>Staphylococcaceae</taxon>
        <taxon>Staphylococcus</taxon>
    </lineage>
</organism>
<evidence type="ECO:0000256" key="4">
    <source>
        <dbReference type="ARBA" id="ARBA00022692"/>
    </source>
</evidence>
<dbReference type="AlphaFoldDB" id="A0A380HQU1"/>
<feature type="transmembrane region" description="Helical" evidence="9">
    <location>
        <begin position="171"/>
        <end position="191"/>
    </location>
</feature>
<dbReference type="InterPro" id="IPR050445">
    <property type="entry name" value="Bact_polysacc_biosynth/exp"/>
</dbReference>
<dbReference type="EMBL" id="UHED01000001">
    <property type="protein sequence ID" value="SUM84464.1"/>
    <property type="molecule type" value="Genomic_DNA"/>
</dbReference>
<keyword evidence="7 9" id="KW-0472">Membrane</keyword>
<dbReference type="Proteomes" id="UP000254707">
    <property type="component" value="Unassembled WGS sequence"/>
</dbReference>
<evidence type="ECO:0000256" key="5">
    <source>
        <dbReference type="ARBA" id="ARBA00022903"/>
    </source>
</evidence>
<dbReference type="Pfam" id="PF13807">
    <property type="entry name" value="GNVR"/>
    <property type="match status" value="1"/>
</dbReference>
<proteinExistence type="inferred from homology"/>
<reference evidence="12 13" key="1">
    <citation type="submission" date="2018-06" db="EMBL/GenBank/DDBJ databases">
        <authorList>
            <consortium name="Pathogen Informatics"/>
            <person name="Doyle S."/>
        </authorList>
    </citation>
    <scope>NUCLEOTIDE SEQUENCE [LARGE SCALE GENOMIC DNA]</scope>
    <source>
        <strain evidence="12 13">NCTC7688</strain>
    </source>
</reference>
<comment type="subcellular location">
    <subcellularLocation>
        <location evidence="1">Cell membrane</location>
        <topology evidence="1">Multi-pass membrane protein</topology>
    </subcellularLocation>
</comment>
<evidence type="ECO:0000256" key="6">
    <source>
        <dbReference type="ARBA" id="ARBA00022989"/>
    </source>
</evidence>
<feature type="domain" description="Polysaccharide chain length determinant N-terminal" evidence="10">
    <location>
        <begin position="4"/>
        <end position="93"/>
    </location>
</feature>
<dbReference type="RefSeq" id="WP_115340743.1">
    <property type="nucleotide sequence ID" value="NZ_JBFSYM010000024.1"/>
</dbReference>
<accession>A0A380HQU1</accession>
<keyword evidence="3" id="KW-1003">Cell membrane</keyword>
<keyword evidence="8" id="KW-0270">Exopolysaccharide synthesis</keyword>
<evidence type="ECO:0000256" key="7">
    <source>
        <dbReference type="ARBA" id="ARBA00023136"/>
    </source>
</evidence>
<protein>
    <submittedName>
        <fullName evidence="12">Capsular polysaccharide biosynthesis protein</fullName>
    </submittedName>
</protein>
<evidence type="ECO:0000259" key="11">
    <source>
        <dbReference type="Pfam" id="PF13807"/>
    </source>
</evidence>
<dbReference type="GO" id="GO:0005886">
    <property type="term" value="C:plasma membrane"/>
    <property type="evidence" value="ECO:0007669"/>
    <property type="project" value="UniProtKB-SubCell"/>
</dbReference>
<feature type="transmembrane region" description="Helical" evidence="9">
    <location>
        <begin position="20"/>
        <end position="40"/>
    </location>
</feature>
<dbReference type="InterPro" id="IPR032807">
    <property type="entry name" value="GNVR"/>
</dbReference>
<gene>
    <name evidence="12" type="primary">cap8A</name>
    <name evidence="12" type="ORF">NCTC7688_02495</name>
</gene>
<evidence type="ECO:0000256" key="1">
    <source>
        <dbReference type="ARBA" id="ARBA00004651"/>
    </source>
</evidence>
<evidence type="ECO:0000256" key="9">
    <source>
        <dbReference type="SAM" id="Phobius"/>
    </source>
</evidence>
<keyword evidence="6 9" id="KW-1133">Transmembrane helix</keyword>
<evidence type="ECO:0000256" key="8">
    <source>
        <dbReference type="ARBA" id="ARBA00023169"/>
    </source>
</evidence>
<evidence type="ECO:0000256" key="2">
    <source>
        <dbReference type="ARBA" id="ARBA00006683"/>
    </source>
</evidence>
<dbReference type="GO" id="GO:0000271">
    <property type="term" value="P:polysaccharide biosynthetic process"/>
    <property type="evidence" value="ECO:0007669"/>
    <property type="project" value="UniProtKB-KW"/>
</dbReference>
<dbReference type="Pfam" id="PF02706">
    <property type="entry name" value="Wzz"/>
    <property type="match status" value="1"/>
</dbReference>
<comment type="similarity">
    <text evidence="2">Belongs to the CpsC/CapA family.</text>
</comment>
<dbReference type="PANTHER" id="PTHR32309:SF13">
    <property type="entry name" value="FERRIC ENTEROBACTIN TRANSPORT PROTEIN FEPE"/>
    <property type="match status" value="1"/>
</dbReference>
<sequence length="221" mass="24507">MESTLDLSKILGILRKNLKLLIILPIICLLISVLLTFLFLDDKYQASTQVLVNQKESDSQMMAQEVQSNIQLVNTYSEIVKSPRILDKVSKELNRQYSSSEISSMLTVTNQAESQVLNISVDSKSGRDSEKIANKIAKVFSSEVPDIMSVDNVSILSTANDTATKVAPKPLVNLVIGLIVGLILALLVIFIKEMIDKRIKTEEDVENELDIPVLGSIQKFN</sequence>
<dbReference type="InterPro" id="IPR003856">
    <property type="entry name" value="LPS_length_determ_N"/>
</dbReference>
<keyword evidence="4 9" id="KW-0812">Transmembrane</keyword>